<dbReference type="EMBL" id="LVLJ01003151">
    <property type="protein sequence ID" value="OAE22578.1"/>
    <property type="molecule type" value="Genomic_DNA"/>
</dbReference>
<reference evidence="10" key="1">
    <citation type="submission" date="2016-03" db="EMBL/GenBank/DDBJ databases">
        <title>Mechanisms controlling the formation of the plant cell surface in tip-growing cells are functionally conserved among land plants.</title>
        <authorList>
            <person name="Honkanen S."/>
            <person name="Jones V.A."/>
            <person name="Morieri G."/>
            <person name="Champion C."/>
            <person name="Hetherington A.J."/>
            <person name="Kelly S."/>
            <person name="Saint-Marcoux D."/>
            <person name="Proust H."/>
            <person name="Prescott H."/>
            <person name="Dolan L."/>
        </authorList>
    </citation>
    <scope>NUCLEOTIDE SEQUENCE [LARGE SCALE GENOMIC DNA]</scope>
    <source>
        <tissue evidence="10">Whole gametophyte</tissue>
    </source>
</reference>
<dbReference type="Proteomes" id="UP000077202">
    <property type="component" value="Unassembled WGS sequence"/>
</dbReference>
<evidence type="ECO:0000259" key="9">
    <source>
        <dbReference type="Pfam" id="PF01490"/>
    </source>
</evidence>
<feature type="transmembrane region" description="Helical" evidence="8">
    <location>
        <begin position="355"/>
        <end position="378"/>
    </location>
</feature>
<organism evidence="10 11">
    <name type="scientific">Marchantia polymorpha subsp. ruderalis</name>
    <dbReference type="NCBI Taxonomy" id="1480154"/>
    <lineage>
        <taxon>Eukaryota</taxon>
        <taxon>Viridiplantae</taxon>
        <taxon>Streptophyta</taxon>
        <taxon>Embryophyta</taxon>
        <taxon>Marchantiophyta</taxon>
        <taxon>Marchantiopsida</taxon>
        <taxon>Marchantiidae</taxon>
        <taxon>Marchantiales</taxon>
        <taxon>Marchantiaceae</taxon>
        <taxon>Marchantia</taxon>
    </lineage>
</organism>
<feature type="transmembrane region" description="Helical" evidence="8">
    <location>
        <begin position="242"/>
        <end position="262"/>
    </location>
</feature>
<evidence type="ECO:0000256" key="6">
    <source>
        <dbReference type="ARBA" id="ARBA00023136"/>
    </source>
</evidence>
<evidence type="ECO:0000256" key="7">
    <source>
        <dbReference type="ARBA" id="ARBA00049662"/>
    </source>
</evidence>
<feature type="transmembrane region" description="Helical" evidence="8">
    <location>
        <begin position="398"/>
        <end position="418"/>
    </location>
</feature>
<proteinExistence type="inferred from homology"/>
<dbReference type="AlphaFoldDB" id="A0A176VNT8"/>
<comment type="subcellular location">
    <subcellularLocation>
        <location evidence="1">Membrane</location>
        <topology evidence="1">Multi-pass membrane protein</topology>
    </subcellularLocation>
</comment>
<keyword evidence="6 8" id="KW-0472">Membrane</keyword>
<evidence type="ECO:0000256" key="2">
    <source>
        <dbReference type="ARBA" id="ARBA00022448"/>
    </source>
</evidence>
<evidence type="ECO:0000313" key="10">
    <source>
        <dbReference type="EMBL" id="OAE22578.1"/>
    </source>
</evidence>
<dbReference type="GO" id="GO:0015179">
    <property type="term" value="F:L-amino acid transmembrane transporter activity"/>
    <property type="evidence" value="ECO:0007669"/>
    <property type="project" value="TreeGrafter"/>
</dbReference>
<keyword evidence="5 8" id="KW-1133">Transmembrane helix</keyword>
<keyword evidence="3 8" id="KW-0812">Transmembrane</keyword>
<comment type="similarity">
    <text evidence="7">Belongs to the amino acid/polyamine transporter 2 family. Amino acid/auxin permease (AAAP) (TC 2.A.18.5) subfamily.</text>
</comment>
<protein>
    <recommendedName>
        <fullName evidence="9">Amino acid transporter transmembrane domain-containing protein</fullName>
    </recommendedName>
</protein>
<evidence type="ECO:0000256" key="4">
    <source>
        <dbReference type="ARBA" id="ARBA00022970"/>
    </source>
</evidence>
<keyword evidence="2" id="KW-0813">Transport</keyword>
<accession>A0A176VNT8</accession>
<dbReference type="InterPro" id="IPR013057">
    <property type="entry name" value="AA_transpt_TM"/>
</dbReference>
<evidence type="ECO:0000256" key="5">
    <source>
        <dbReference type="ARBA" id="ARBA00022989"/>
    </source>
</evidence>
<gene>
    <name evidence="10" type="ORF">AXG93_731s1210</name>
</gene>
<feature type="transmembrane region" description="Helical" evidence="8">
    <location>
        <begin position="332"/>
        <end position="350"/>
    </location>
</feature>
<evidence type="ECO:0000256" key="8">
    <source>
        <dbReference type="SAM" id="Phobius"/>
    </source>
</evidence>
<keyword evidence="4" id="KW-0029">Amino-acid transport</keyword>
<dbReference type="GO" id="GO:0005774">
    <property type="term" value="C:vacuolar membrane"/>
    <property type="evidence" value="ECO:0007669"/>
    <property type="project" value="TreeGrafter"/>
</dbReference>
<evidence type="ECO:0000256" key="1">
    <source>
        <dbReference type="ARBA" id="ARBA00004141"/>
    </source>
</evidence>
<evidence type="ECO:0000256" key="3">
    <source>
        <dbReference type="ARBA" id="ARBA00022692"/>
    </source>
</evidence>
<feature type="transmembrane region" description="Helical" evidence="8">
    <location>
        <begin position="289"/>
        <end position="309"/>
    </location>
</feature>
<dbReference type="PANTHER" id="PTHR22950">
    <property type="entry name" value="AMINO ACID TRANSPORTER"/>
    <property type="match status" value="1"/>
</dbReference>
<evidence type="ECO:0000313" key="11">
    <source>
        <dbReference type="Proteomes" id="UP000077202"/>
    </source>
</evidence>
<feature type="transmembrane region" description="Helical" evidence="8">
    <location>
        <begin position="430"/>
        <end position="454"/>
    </location>
</feature>
<comment type="caution">
    <text evidence="10">The sequence shown here is derived from an EMBL/GenBank/DDBJ whole genome shotgun (WGS) entry which is preliminary data.</text>
</comment>
<feature type="domain" description="Amino acid transporter transmembrane" evidence="9">
    <location>
        <begin position="211"/>
        <end position="491"/>
    </location>
</feature>
<sequence length="491" mass="52232">MGADLATDAGSKVAPTSTVDVESALPVEGLRDVVATSRLQVESDSVKLFSGDGGLRSGLGSNGEEIINRGPAAARSRSAPGLHGSGLSIQHRGLKLVAVALVPALDSELWPVPSRQNTQSMDYQIVSGSPTFQIFSPIPRISSSFLSSSFKKQDSAFFSSSENLRIPFLPGKGEDAEQGLGGAKPICKVDSDASITYLPSKFADAEREEEGSSFTQAMLNGLNVLAGVGVLSTPYALKEGGFLGIILLFALAAICCYTGILLRRCLDSQPGMQSYPDIGQAAFGTTGRFIISIILYIELYACCVEFIILEGDNLSALFPGARLDMGGLHLDSQHVFCIVSALVIMPTVWLRDLSVLSYVSAGGVVATLVVVFSVFWVGAFDGVGFHRGTGPLLNIAQLPVSIGLYGFCYSGHAVFPNVYTSMKRPQDFNLVLQVSFFIVSLIYGGMAVMGISMFGQDTLSSITLNLPKEFLASKIAVWTTVINPITKYPLF</sequence>
<name>A0A176VNT8_MARPO</name>
<keyword evidence="11" id="KW-1185">Reference proteome</keyword>
<dbReference type="PANTHER" id="PTHR22950:SF692">
    <property type="entry name" value="TRANSMEMBRANE AMINO ACID TRANSPORTER FAMILY PROTEIN"/>
    <property type="match status" value="1"/>
</dbReference>
<dbReference type="Pfam" id="PF01490">
    <property type="entry name" value="Aa_trans"/>
    <property type="match status" value="1"/>
</dbReference>